<name>A0A6B9FSD7_9HYPH</name>
<dbReference type="OrthoDB" id="8003902at2"/>
<dbReference type="EMBL" id="CP043538">
    <property type="protein sequence ID" value="QGY04779.1"/>
    <property type="molecule type" value="Genomic_DNA"/>
</dbReference>
<reference evidence="1 2" key="1">
    <citation type="journal article" date="2012" name="Genet. Mol. Biol.">
        <title>Analysis of 16S rRNA and mxaF genes revealing insights into Methylobacterium niche-specific plant association.</title>
        <authorList>
            <person name="Dourado M.N."/>
            <person name="Andreote F.D."/>
            <person name="Dini-Andreote F."/>
            <person name="Conti R."/>
            <person name="Araujo J.M."/>
            <person name="Araujo W.L."/>
        </authorList>
    </citation>
    <scope>NUCLEOTIDE SEQUENCE [LARGE SCALE GENOMIC DNA]</scope>
    <source>
        <strain evidence="1 2">SR1.6/6</strain>
    </source>
</reference>
<sequence length="60" mass="6952">MSDPEPDELFRARLLRVVVDNDRHLVRMAYGAFLDHIGRKYGRFRTGVPLKGLDVQGKRI</sequence>
<gene>
    <name evidence="1" type="ORF">MMSR116_24880</name>
</gene>
<evidence type="ECO:0000313" key="1">
    <source>
        <dbReference type="EMBL" id="QGY04779.1"/>
    </source>
</evidence>
<proteinExistence type="predicted"/>
<organism evidence="1 2">
    <name type="scientific">Methylobacterium mesophilicum SR1.6/6</name>
    <dbReference type="NCBI Taxonomy" id="908290"/>
    <lineage>
        <taxon>Bacteria</taxon>
        <taxon>Pseudomonadati</taxon>
        <taxon>Pseudomonadota</taxon>
        <taxon>Alphaproteobacteria</taxon>
        <taxon>Hyphomicrobiales</taxon>
        <taxon>Methylobacteriaceae</taxon>
        <taxon>Methylobacterium</taxon>
    </lineage>
</organism>
<protein>
    <submittedName>
        <fullName evidence="1">Uncharacterized protein</fullName>
    </submittedName>
</protein>
<dbReference type="KEGG" id="mmes:MMSR116_24880"/>
<dbReference type="AlphaFoldDB" id="A0A6B9FSD7"/>
<reference evidence="1 2" key="2">
    <citation type="journal article" date="2013" name="Genome Announc.">
        <title>Draft Genome Sequence of Methylobacterium mesophilicum Strain SR1.6/6, Isolated from Citrus sinensis.</title>
        <authorList>
            <person name="Marinho Almeida D."/>
            <person name="Dini-Andreote F."/>
            <person name="Camargo Neves A.A."/>
            <person name="Juca Ramos R.T."/>
            <person name="Andreote F.D."/>
            <person name="Carneiro A.R."/>
            <person name="Oliveira de Souza Lima A."/>
            <person name="Caracciolo Gomes de Sa P.H."/>
            <person name="Ribeiro Barbosa M.S."/>
            <person name="Araujo W.L."/>
            <person name="Silva A."/>
        </authorList>
    </citation>
    <scope>NUCLEOTIDE SEQUENCE [LARGE SCALE GENOMIC DNA]</scope>
    <source>
        <strain evidence="1 2">SR1.6/6</strain>
    </source>
</reference>
<dbReference type="Proteomes" id="UP000012488">
    <property type="component" value="Chromosome"/>
</dbReference>
<accession>A0A6B9FSD7</accession>
<evidence type="ECO:0000313" key="2">
    <source>
        <dbReference type="Proteomes" id="UP000012488"/>
    </source>
</evidence>